<evidence type="ECO:0000313" key="3">
    <source>
        <dbReference type="Proteomes" id="UP000740926"/>
    </source>
</evidence>
<proteinExistence type="predicted"/>
<reference evidence="2 3" key="1">
    <citation type="journal article" date="2020" name="Microb. Genom.">
        <title>Genetic diversity of clinical and environmental Mucorales isolates obtained from an investigation of mucormycosis cases among solid organ transplant recipients.</title>
        <authorList>
            <person name="Nguyen M.H."/>
            <person name="Kaul D."/>
            <person name="Muto C."/>
            <person name="Cheng S.J."/>
            <person name="Richter R.A."/>
            <person name="Bruno V.M."/>
            <person name="Liu G."/>
            <person name="Beyhan S."/>
            <person name="Sundermann A.J."/>
            <person name="Mounaud S."/>
            <person name="Pasculle A.W."/>
            <person name="Nierman W.C."/>
            <person name="Driscoll E."/>
            <person name="Cumbie R."/>
            <person name="Clancy C.J."/>
            <person name="Dupont C.L."/>
        </authorList>
    </citation>
    <scope>NUCLEOTIDE SEQUENCE [LARGE SCALE GENOMIC DNA]</scope>
    <source>
        <strain evidence="2 3">GL24</strain>
    </source>
</reference>
<comment type="caution">
    <text evidence="2">The sequence shown here is derived from an EMBL/GenBank/DDBJ whole genome shotgun (WGS) entry which is preliminary data.</text>
</comment>
<feature type="compositionally biased region" description="Polar residues" evidence="1">
    <location>
        <begin position="1"/>
        <end position="30"/>
    </location>
</feature>
<accession>A0A9P6YAL2</accession>
<name>A0A9P6YAL2_9FUNG</name>
<evidence type="ECO:0000256" key="1">
    <source>
        <dbReference type="SAM" id="MobiDB-lite"/>
    </source>
</evidence>
<keyword evidence="3" id="KW-1185">Reference proteome</keyword>
<dbReference type="Proteomes" id="UP000740926">
    <property type="component" value="Unassembled WGS sequence"/>
</dbReference>
<evidence type="ECO:0000313" key="2">
    <source>
        <dbReference type="EMBL" id="KAG1543069.1"/>
    </source>
</evidence>
<dbReference type="AlphaFoldDB" id="A0A9P6YAL2"/>
<dbReference type="EMBL" id="JAANIU010006216">
    <property type="protein sequence ID" value="KAG1543069.1"/>
    <property type="molecule type" value="Genomic_DNA"/>
</dbReference>
<protein>
    <submittedName>
        <fullName evidence="2">Uncharacterized protein</fullName>
    </submittedName>
</protein>
<feature type="region of interest" description="Disordered" evidence="1">
    <location>
        <begin position="1"/>
        <end position="51"/>
    </location>
</feature>
<gene>
    <name evidence="2" type="ORF">G6F50_014035</name>
</gene>
<organism evidence="2 3">
    <name type="scientific">Rhizopus delemar</name>
    <dbReference type="NCBI Taxonomy" id="936053"/>
    <lineage>
        <taxon>Eukaryota</taxon>
        <taxon>Fungi</taxon>
        <taxon>Fungi incertae sedis</taxon>
        <taxon>Mucoromycota</taxon>
        <taxon>Mucoromycotina</taxon>
        <taxon>Mucoromycetes</taxon>
        <taxon>Mucorales</taxon>
        <taxon>Mucorineae</taxon>
        <taxon>Rhizopodaceae</taxon>
        <taxon>Rhizopus</taxon>
    </lineage>
</organism>
<sequence length="68" mass="7012">MLPASNNPAVSTAMTVPQNTRSQRGPSSSGAPPCEDNVDSTTAPESDDVTKKMKLTNTVTAITALLHG</sequence>